<accession>A0A7J6VEI1</accession>
<dbReference type="EMBL" id="JABWDY010033614">
    <property type="protein sequence ID" value="KAF5183303.1"/>
    <property type="molecule type" value="Genomic_DNA"/>
</dbReference>
<organism evidence="1 2">
    <name type="scientific">Thalictrum thalictroides</name>
    <name type="common">Rue-anemone</name>
    <name type="synonym">Anemone thalictroides</name>
    <dbReference type="NCBI Taxonomy" id="46969"/>
    <lineage>
        <taxon>Eukaryota</taxon>
        <taxon>Viridiplantae</taxon>
        <taxon>Streptophyta</taxon>
        <taxon>Embryophyta</taxon>
        <taxon>Tracheophyta</taxon>
        <taxon>Spermatophyta</taxon>
        <taxon>Magnoliopsida</taxon>
        <taxon>Ranunculales</taxon>
        <taxon>Ranunculaceae</taxon>
        <taxon>Thalictroideae</taxon>
        <taxon>Thalictrum</taxon>
    </lineage>
</organism>
<sequence length="64" mass="7356">MEFLDDIHQANYLEVVRGLSDPCPPIVDKAVNKIFRVMKKQFSVAIVFNGWDGFGKERILKLSM</sequence>
<reference evidence="1 2" key="1">
    <citation type="submission" date="2020-06" db="EMBL/GenBank/DDBJ databases">
        <title>Transcriptomic and genomic resources for Thalictrum thalictroides and T. hernandezii: Facilitating candidate gene discovery in an emerging model plant lineage.</title>
        <authorList>
            <person name="Arias T."/>
            <person name="Riano-Pachon D.M."/>
            <person name="Di Stilio V.S."/>
        </authorList>
    </citation>
    <scope>NUCLEOTIDE SEQUENCE [LARGE SCALE GENOMIC DNA]</scope>
    <source>
        <strain evidence="2">cv. WT478/WT964</strain>
        <tissue evidence="1">Leaves</tissue>
    </source>
</reference>
<keyword evidence="2" id="KW-1185">Reference proteome</keyword>
<proteinExistence type="predicted"/>
<evidence type="ECO:0000313" key="1">
    <source>
        <dbReference type="EMBL" id="KAF5183303.1"/>
    </source>
</evidence>
<dbReference type="AlphaFoldDB" id="A0A7J6VEI1"/>
<evidence type="ECO:0000313" key="2">
    <source>
        <dbReference type="Proteomes" id="UP000554482"/>
    </source>
</evidence>
<comment type="caution">
    <text evidence="1">The sequence shown here is derived from an EMBL/GenBank/DDBJ whole genome shotgun (WGS) entry which is preliminary data.</text>
</comment>
<name>A0A7J6VEI1_THATH</name>
<dbReference type="Proteomes" id="UP000554482">
    <property type="component" value="Unassembled WGS sequence"/>
</dbReference>
<gene>
    <name evidence="1" type="ORF">FRX31_027110</name>
</gene>
<protein>
    <submittedName>
        <fullName evidence="1">Uncharacterized protein</fullName>
    </submittedName>
</protein>